<keyword evidence="5" id="KW-0460">Magnesium</keyword>
<dbReference type="GO" id="GO:0003872">
    <property type="term" value="F:6-phosphofructokinase activity"/>
    <property type="evidence" value="ECO:0007669"/>
    <property type="project" value="InterPro"/>
</dbReference>
<dbReference type="InterPro" id="IPR000023">
    <property type="entry name" value="Phosphofructokinase_dom"/>
</dbReference>
<comment type="caution">
    <text evidence="8">The sequence shown here is derived from an EMBL/GenBank/DDBJ whole genome shotgun (WGS) entry which is preliminary data.</text>
</comment>
<protein>
    <recommendedName>
        <fullName evidence="7">Phosphofructokinase domain-containing protein</fullName>
    </recommendedName>
</protein>
<name>A0A9Q1M4M6_9SOLA</name>
<keyword evidence="9" id="KW-1185">Reference proteome</keyword>
<comment type="cofactor">
    <cofactor evidence="1">
        <name>Mg(2+)</name>
        <dbReference type="ChEBI" id="CHEBI:18420"/>
    </cofactor>
</comment>
<evidence type="ECO:0000256" key="6">
    <source>
        <dbReference type="SAM" id="Phobius"/>
    </source>
</evidence>
<dbReference type="PRINTS" id="PR00476">
    <property type="entry name" value="PHFRCTKINASE"/>
</dbReference>
<feature type="transmembrane region" description="Helical" evidence="6">
    <location>
        <begin position="331"/>
        <end position="351"/>
    </location>
</feature>
<keyword evidence="6" id="KW-0812">Transmembrane</keyword>
<reference evidence="9" key="1">
    <citation type="journal article" date="2023" name="Proc. Natl. Acad. Sci. U.S.A.">
        <title>Genomic and structural basis for evolution of tropane alkaloid biosynthesis.</title>
        <authorList>
            <person name="Wanga Y.-J."/>
            <person name="Taina T."/>
            <person name="Yua J.-Y."/>
            <person name="Lia J."/>
            <person name="Xua B."/>
            <person name="Chenc J."/>
            <person name="D'Auriad J.C."/>
            <person name="Huanga J.-P."/>
            <person name="Huanga S.-X."/>
        </authorList>
    </citation>
    <scope>NUCLEOTIDE SEQUENCE [LARGE SCALE GENOMIC DNA]</scope>
    <source>
        <strain evidence="9">cv. KIB-2019</strain>
    </source>
</reference>
<organism evidence="8 9">
    <name type="scientific">Anisodus acutangulus</name>
    <dbReference type="NCBI Taxonomy" id="402998"/>
    <lineage>
        <taxon>Eukaryota</taxon>
        <taxon>Viridiplantae</taxon>
        <taxon>Streptophyta</taxon>
        <taxon>Embryophyta</taxon>
        <taxon>Tracheophyta</taxon>
        <taxon>Spermatophyta</taxon>
        <taxon>Magnoliopsida</taxon>
        <taxon>eudicotyledons</taxon>
        <taxon>Gunneridae</taxon>
        <taxon>Pentapetalae</taxon>
        <taxon>asterids</taxon>
        <taxon>lamiids</taxon>
        <taxon>Solanales</taxon>
        <taxon>Solanaceae</taxon>
        <taxon>Solanoideae</taxon>
        <taxon>Hyoscyameae</taxon>
        <taxon>Anisodus</taxon>
    </lineage>
</organism>
<dbReference type="InterPro" id="IPR022953">
    <property type="entry name" value="ATP_PFK"/>
</dbReference>
<accession>A0A9Q1M4M6</accession>
<dbReference type="Proteomes" id="UP001152561">
    <property type="component" value="Unassembled WGS sequence"/>
</dbReference>
<evidence type="ECO:0000313" key="8">
    <source>
        <dbReference type="EMBL" id="KAJ8551642.1"/>
    </source>
</evidence>
<dbReference type="SUPFAM" id="SSF53784">
    <property type="entry name" value="Phosphofructokinase"/>
    <property type="match status" value="1"/>
</dbReference>
<dbReference type="InterPro" id="IPR035966">
    <property type="entry name" value="PKF_sf"/>
</dbReference>
<gene>
    <name evidence="8" type="ORF">K7X08_021657</name>
</gene>
<evidence type="ECO:0000313" key="9">
    <source>
        <dbReference type="Proteomes" id="UP001152561"/>
    </source>
</evidence>
<keyword evidence="4" id="KW-0418">Kinase</keyword>
<sequence>MSYRPGLIKVILGDRLNLPNEVVGSLTRRHDKTLKLLNLDEWRVVADASLMAVADNFPLLNDLVVSKCALTYYSLAALSYAVQVSLQVFFLPDCSTVSNKNVASFAFIFVATKELCQQGYLETGFMIELRVPQSSPYILEEFKADLFDYFIVIDASKSEGSVYELKKEPDKEELVKTSPSIADAALGRIVQGTKVLSEGGYDKIFRQTFEADLEEQLQNSFACYLSISAGPVMEVLYLSTAKLAFCSDNPLSYKTEDKTEWSYYKERGINMLFVLGGNGTHAGANAIHDERRRRRMQVAVVGVPTTIDNDIMLMDRTFGLILLLKKHKGPLILLILSYYFTVFYKFCILLLPSFL</sequence>
<evidence type="ECO:0000256" key="3">
    <source>
        <dbReference type="ARBA" id="ARBA00022723"/>
    </source>
</evidence>
<evidence type="ECO:0000256" key="2">
    <source>
        <dbReference type="ARBA" id="ARBA00022679"/>
    </source>
</evidence>
<dbReference type="OrthoDB" id="537915at2759"/>
<keyword evidence="6" id="KW-0472">Membrane</keyword>
<evidence type="ECO:0000256" key="5">
    <source>
        <dbReference type="ARBA" id="ARBA00022842"/>
    </source>
</evidence>
<dbReference type="EMBL" id="JAJAGQ010000010">
    <property type="protein sequence ID" value="KAJ8551642.1"/>
    <property type="molecule type" value="Genomic_DNA"/>
</dbReference>
<feature type="domain" description="Phosphofructokinase" evidence="7">
    <location>
        <begin position="257"/>
        <end position="319"/>
    </location>
</feature>
<dbReference type="GO" id="GO:0046872">
    <property type="term" value="F:metal ion binding"/>
    <property type="evidence" value="ECO:0007669"/>
    <property type="project" value="UniProtKB-KW"/>
</dbReference>
<evidence type="ECO:0000256" key="1">
    <source>
        <dbReference type="ARBA" id="ARBA00001946"/>
    </source>
</evidence>
<dbReference type="Gene3D" id="3.40.50.450">
    <property type="match status" value="1"/>
</dbReference>
<keyword evidence="6" id="KW-1133">Transmembrane helix</keyword>
<dbReference type="InterPro" id="IPR032675">
    <property type="entry name" value="LRR_dom_sf"/>
</dbReference>
<evidence type="ECO:0000259" key="7">
    <source>
        <dbReference type="Pfam" id="PF00365"/>
    </source>
</evidence>
<dbReference type="SUPFAM" id="SSF52047">
    <property type="entry name" value="RNI-like"/>
    <property type="match status" value="1"/>
</dbReference>
<evidence type="ECO:0000256" key="4">
    <source>
        <dbReference type="ARBA" id="ARBA00022777"/>
    </source>
</evidence>
<dbReference type="GO" id="GO:0006002">
    <property type="term" value="P:fructose 6-phosphate metabolic process"/>
    <property type="evidence" value="ECO:0007669"/>
    <property type="project" value="InterPro"/>
</dbReference>
<keyword evidence="2" id="KW-0808">Transferase</keyword>
<keyword evidence="3" id="KW-0479">Metal-binding</keyword>
<dbReference type="AlphaFoldDB" id="A0A9Q1M4M6"/>
<dbReference type="Pfam" id="PF00365">
    <property type="entry name" value="PFK"/>
    <property type="match status" value="1"/>
</dbReference>
<dbReference type="PANTHER" id="PTHR31969">
    <property type="entry name" value="GEM-LIKE PROTEIN 2"/>
    <property type="match status" value="1"/>
</dbReference>
<dbReference type="Gene3D" id="3.80.10.10">
    <property type="entry name" value="Ribonuclease Inhibitor"/>
    <property type="match status" value="1"/>
</dbReference>
<dbReference type="InterPro" id="IPR037848">
    <property type="entry name" value="GEM-like"/>
</dbReference>
<proteinExistence type="predicted"/>